<reference evidence="3 4" key="1">
    <citation type="submission" date="2013-10" db="EMBL/GenBank/DDBJ databases">
        <authorList>
            <person name="Wang G."/>
            <person name="Zhuang W."/>
        </authorList>
    </citation>
    <scope>NUCLEOTIDE SEQUENCE [LARGE SCALE GENOMIC DNA]</scope>
    <source>
        <strain evidence="3 4">DSM 20118</strain>
    </source>
</reference>
<dbReference type="OrthoDB" id="9792858at2"/>
<dbReference type="InterPro" id="IPR050268">
    <property type="entry name" value="NADH-dep_flavin_reductase"/>
</dbReference>
<dbReference type="PANTHER" id="PTHR30466:SF1">
    <property type="entry name" value="FMN REDUCTASE (NADH) RUTF"/>
    <property type="match status" value="1"/>
</dbReference>
<evidence type="ECO:0000313" key="3">
    <source>
        <dbReference type="EMBL" id="KGM01536.1"/>
    </source>
</evidence>
<evidence type="ECO:0000313" key="4">
    <source>
        <dbReference type="Proteomes" id="UP000029833"/>
    </source>
</evidence>
<dbReference type="GO" id="GO:0042602">
    <property type="term" value="F:riboflavin reductase (NADPH) activity"/>
    <property type="evidence" value="ECO:0007669"/>
    <property type="project" value="TreeGrafter"/>
</dbReference>
<name>A0A0A0B8H7_9CELL</name>
<dbReference type="InterPro" id="IPR012349">
    <property type="entry name" value="Split_barrel_FMN-bd"/>
</dbReference>
<dbReference type="Pfam" id="PF01613">
    <property type="entry name" value="Flavin_Reduct"/>
    <property type="match status" value="1"/>
</dbReference>
<gene>
    <name evidence="3" type="ORF">Q760_00645</name>
</gene>
<dbReference type="SMART" id="SM00903">
    <property type="entry name" value="Flavin_Reduct"/>
    <property type="match status" value="1"/>
</dbReference>
<sequence length="172" mass="17991">MTDGGTVPGADAADPDVFRAAVARLPAGVGVVALRWRGVDQAITASSVASVSLDPPLVLFCVHVDARLREALDDVELWTLSVLGDQQAHVAHWLASPGRPAFGQLDRVPHVRAPRSGAAWVEGAAAWFECRTAAVHPAGDHDVVVGTVLEARQGHPSTGGLVHLRGRTRGLA</sequence>
<dbReference type="InterPro" id="IPR002563">
    <property type="entry name" value="Flavin_Rdtase-like_dom"/>
</dbReference>
<evidence type="ECO:0000259" key="2">
    <source>
        <dbReference type="SMART" id="SM00903"/>
    </source>
</evidence>
<dbReference type="RefSeq" id="WP_034631880.1">
    <property type="nucleotide sequence ID" value="NZ_AXNT01000099.1"/>
</dbReference>
<organism evidence="3 4">
    <name type="scientific">Cellulomonas cellasea DSM 20118</name>
    <dbReference type="NCBI Taxonomy" id="1408250"/>
    <lineage>
        <taxon>Bacteria</taxon>
        <taxon>Bacillati</taxon>
        <taxon>Actinomycetota</taxon>
        <taxon>Actinomycetes</taxon>
        <taxon>Micrococcales</taxon>
        <taxon>Cellulomonadaceae</taxon>
        <taxon>Cellulomonas</taxon>
    </lineage>
</organism>
<dbReference type="PANTHER" id="PTHR30466">
    <property type="entry name" value="FLAVIN REDUCTASE"/>
    <property type="match status" value="1"/>
</dbReference>
<keyword evidence="4" id="KW-1185">Reference proteome</keyword>
<dbReference type="EMBL" id="AXNT01000099">
    <property type="protein sequence ID" value="KGM01536.1"/>
    <property type="molecule type" value="Genomic_DNA"/>
</dbReference>
<accession>A0A0A0B8H7</accession>
<dbReference type="AlphaFoldDB" id="A0A0A0B8H7"/>
<feature type="domain" description="Flavin reductase like" evidence="2">
    <location>
        <begin position="22"/>
        <end position="170"/>
    </location>
</feature>
<dbReference type="Proteomes" id="UP000029833">
    <property type="component" value="Unassembled WGS sequence"/>
</dbReference>
<dbReference type="SUPFAM" id="SSF50475">
    <property type="entry name" value="FMN-binding split barrel"/>
    <property type="match status" value="1"/>
</dbReference>
<comment type="caution">
    <text evidence="3">The sequence shown here is derived from an EMBL/GenBank/DDBJ whole genome shotgun (WGS) entry which is preliminary data.</text>
</comment>
<dbReference type="Gene3D" id="2.30.110.10">
    <property type="entry name" value="Electron Transport, Fmn-binding Protein, Chain A"/>
    <property type="match status" value="1"/>
</dbReference>
<evidence type="ECO:0000256" key="1">
    <source>
        <dbReference type="ARBA" id="ARBA00023002"/>
    </source>
</evidence>
<proteinExistence type="predicted"/>
<dbReference type="STRING" id="1408250.Q760_00645"/>
<dbReference type="GO" id="GO:0006208">
    <property type="term" value="P:pyrimidine nucleobase catabolic process"/>
    <property type="evidence" value="ECO:0007669"/>
    <property type="project" value="TreeGrafter"/>
</dbReference>
<keyword evidence="1" id="KW-0560">Oxidoreductase</keyword>
<protein>
    <submittedName>
        <fullName evidence="3">Flavin reductase</fullName>
    </submittedName>
</protein>
<dbReference type="GO" id="GO:0010181">
    <property type="term" value="F:FMN binding"/>
    <property type="evidence" value="ECO:0007669"/>
    <property type="project" value="InterPro"/>
</dbReference>